<dbReference type="EC" id="3.6.1.55" evidence="11"/>
<dbReference type="Gene3D" id="3.30.530.20">
    <property type="match status" value="1"/>
</dbReference>
<dbReference type="GO" id="GO:0006260">
    <property type="term" value="P:DNA replication"/>
    <property type="evidence" value="ECO:0007669"/>
    <property type="project" value="UniProtKB-KW"/>
</dbReference>
<proteinExistence type="inferred from homology"/>
<feature type="domain" description="Nudix hydrolase" evidence="12">
    <location>
        <begin position="173"/>
        <end position="301"/>
    </location>
</feature>
<comment type="cofactor">
    <cofactor evidence="1">
        <name>Mg(2+)</name>
        <dbReference type="ChEBI" id="CHEBI:18420"/>
    </cofactor>
</comment>
<dbReference type="Proteomes" id="UP001143463">
    <property type="component" value="Unassembled WGS sequence"/>
</dbReference>
<evidence type="ECO:0000259" key="12">
    <source>
        <dbReference type="PROSITE" id="PS51462"/>
    </source>
</evidence>
<comment type="catalytic activity">
    <reaction evidence="10">
        <text>8-oxo-dGTP + H2O = 8-oxo-dGMP + diphosphate + H(+)</text>
        <dbReference type="Rhea" id="RHEA:31575"/>
        <dbReference type="ChEBI" id="CHEBI:15377"/>
        <dbReference type="ChEBI" id="CHEBI:15378"/>
        <dbReference type="ChEBI" id="CHEBI:33019"/>
        <dbReference type="ChEBI" id="CHEBI:63224"/>
        <dbReference type="ChEBI" id="CHEBI:77896"/>
        <dbReference type="EC" id="3.6.1.55"/>
    </reaction>
</comment>
<dbReference type="GO" id="GO:0035539">
    <property type="term" value="F:8-oxo-7,8-dihydrodeoxyguanosine triphosphate pyrophosphatase activity"/>
    <property type="evidence" value="ECO:0007669"/>
    <property type="project" value="UniProtKB-EC"/>
</dbReference>
<keyword evidence="7" id="KW-0378">Hydrolase</keyword>
<evidence type="ECO:0000313" key="13">
    <source>
        <dbReference type="EMBL" id="GLL13064.1"/>
    </source>
</evidence>
<organism evidence="13 14">
    <name type="scientific">Pseudonocardia halophobica</name>
    <dbReference type="NCBI Taxonomy" id="29401"/>
    <lineage>
        <taxon>Bacteria</taxon>
        <taxon>Bacillati</taxon>
        <taxon>Actinomycetota</taxon>
        <taxon>Actinomycetes</taxon>
        <taxon>Pseudonocardiales</taxon>
        <taxon>Pseudonocardiaceae</taxon>
        <taxon>Pseudonocardia</taxon>
    </lineage>
</organism>
<keyword evidence="3" id="KW-0515">Mutator protein</keyword>
<protein>
    <recommendedName>
        <fullName evidence="11">8-oxo-dGTP diphosphatase</fullName>
        <ecNumber evidence="11">3.6.1.55</ecNumber>
    </recommendedName>
</protein>
<evidence type="ECO:0000256" key="10">
    <source>
        <dbReference type="ARBA" id="ARBA00035861"/>
    </source>
</evidence>
<dbReference type="InterPro" id="IPR015797">
    <property type="entry name" value="NUDIX_hydrolase-like_dom_sf"/>
</dbReference>
<dbReference type="EMBL" id="BSFQ01000018">
    <property type="protein sequence ID" value="GLL13064.1"/>
    <property type="molecule type" value="Genomic_DNA"/>
</dbReference>
<keyword evidence="14" id="KW-1185">Reference proteome</keyword>
<evidence type="ECO:0000256" key="5">
    <source>
        <dbReference type="ARBA" id="ARBA00022723"/>
    </source>
</evidence>
<dbReference type="AlphaFoldDB" id="A0A9W6NXN3"/>
<reference evidence="13" key="2">
    <citation type="submission" date="2023-01" db="EMBL/GenBank/DDBJ databases">
        <authorList>
            <person name="Sun Q."/>
            <person name="Evtushenko L."/>
        </authorList>
    </citation>
    <scope>NUCLEOTIDE SEQUENCE</scope>
    <source>
        <strain evidence="13">VKM Ac-1069</strain>
    </source>
</reference>
<evidence type="ECO:0000256" key="9">
    <source>
        <dbReference type="ARBA" id="ARBA00023204"/>
    </source>
</evidence>
<dbReference type="Gene3D" id="3.90.79.10">
    <property type="entry name" value="Nucleoside Triphosphate Pyrophosphohydrolase"/>
    <property type="match status" value="1"/>
</dbReference>
<dbReference type="GO" id="GO:0044716">
    <property type="term" value="F:8-oxo-GDP phosphatase activity"/>
    <property type="evidence" value="ECO:0007669"/>
    <property type="project" value="TreeGrafter"/>
</dbReference>
<comment type="caution">
    <text evidence="13">The sequence shown here is derived from an EMBL/GenBank/DDBJ whole genome shotgun (WGS) entry which is preliminary data.</text>
</comment>
<keyword evidence="4" id="KW-0235">DNA replication</keyword>
<gene>
    <name evidence="13" type="ORF">GCM10017577_42070</name>
</gene>
<sequence length="305" mass="32391">MGRGAAGGALARALTLRLERSRVVPVESCSTLIAAPRRLVAGVVRDGEAAGESLREAGHRYSAAVRLLVPGDEVLLEARLAPGVRLPYRSRIRSVGVDGMVSELAGGLAKGLVHTTTLADAPGGTVMRDEIRWRSPFGALGRIGDAILVRRLMRDMLASRSAVYRRRAEELAGAPAVVGAAIVRDGAVLAAQRSRPADLRGRWELPGGRAEPGESEPEALARECAEELAAQVEVGERVGTDLPVTTPGGALVLRMYAAVLRPDSPEPKALEHLAVRWLTERELPTVAWVDADRAVVGDLEALLRA</sequence>
<dbReference type="GO" id="GO:0046872">
    <property type="term" value="F:metal ion binding"/>
    <property type="evidence" value="ECO:0007669"/>
    <property type="project" value="UniProtKB-KW"/>
</dbReference>
<dbReference type="GO" id="GO:0008413">
    <property type="term" value="F:8-oxo-7,8-dihydroguanosine triphosphate pyrophosphatase activity"/>
    <property type="evidence" value="ECO:0007669"/>
    <property type="project" value="TreeGrafter"/>
</dbReference>
<keyword evidence="8" id="KW-0460">Magnesium</keyword>
<accession>A0A9W6NXN3</accession>
<evidence type="ECO:0000256" key="11">
    <source>
        <dbReference type="ARBA" id="ARBA00038905"/>
    </source>
</evidence>
<dbReference type="Pfam" id="PF00293">
    <property type="entry name" value="NUDIX"/>
    <property type="match status" value="1"/>
</dbReference>
<dbReference type="PROSITE" id="PS51462">
    <property type="entry name" value="NUDIX"/>
    <property type="match status" value="1"/>
</dbReference>
<dbReference type="PANTHER" id="PTHR47707">
    <property type="entry name" value="8-OXO-DGTP DIPHOSPHATASE"/>
    <property type="match status" value="1"/>
</dbReference>
<dbReference type="PANTHER" id="PTHR47707:SF1">
    <property type="entry name" value="NUDIX HYDROLASE FAMILY PROTEIN"/>
    <property type="match status" value="1"/>
</dbReference>
<keyword evidence="9" id="KW-0234">DNA repair</keyword>
<dbReference type="InterPro" id="IPR023393">
    <property type="entry name" value="START-like_dom_sf"/>
</dbReference>
<evidence type="ECO:0000256" key="6">
    <source>
        <dbReference type="ARBA" id="ARBA00022763"/>
    </source>
</evidence>
<evidence type="ECO:0000256" key="4">
    <source>
        <dbReference type="ARBA" id="ARBA00022705"/>
    </source>
</evidence>
<name>A0A9W6NXN3_9PSEU</name>
<dbReference type="GO" id="GO:0044715">
    <property type="term" value="F:8-oxo-dGDP phosphatase activity"/>
    <property type="evidence" value="ECO:0007669"/>
    <property type="project" value="TreeGrafter"/>
</dbReference>
<evidence type="ECO:0000313" key="14">
    <source>
        <dbReference type="Proteomes" id="UP001143463"/>
    </source>
</evidence>
<keyword evidence="5" id="KW-0479">Metal-binding</keyword>
<keyword evidence="6" id="KW-0227">DNA damage</keyword>
<dbReference type="SUPFAM" id="SSF55961">
    <property type="entry name" value="Bet v1-like"/>
    <property type="match status" value="1"/>
</dbReference>
<evidence type="ECO:0000256" key="1">
    <source>
        <dbReference type="ARBA" id="ARBA00001946"/>
    </source>
</evidence>
<dbReference type="SUPFAM" id="SSF55811">
    <property type="entry name" value="Nudix"/>
    <property type="match status" value="1"/>
</dbReference>
<comment type="similarity">
    <text evidence="2">Belongs to the Nudix hydrolase family.</text>
</comment>
<dbReference type="InterPro" id="IPR047127">
    <property type="entry name" value="MutT-like"/>
</dbReference>
<evidence type="ECO:0000256" key="7">
    <source>
        <dbReference type="ARBA" id="ARBA00022801"/>
    </source>
</evidence>
<dbReference type="GO" id="GO:0006281">
    <property type="term" value="P:DNA repair"/>
    <property type="evidence" value="ECO:0007669"/>
    <property type="project" value="UniProtKB-KW"/>
</dbReference>
<evidence type="ECO:0000256" key="8">
    <source>
        <dbReference type="ARBA" id="ARBA00022842"/>
    </source>
</evidence>
<dbReference type="InterPro" id="IPR000086">
    <property type="entry name" value="NUDIX_hydrolase_dom"/>
</dbReference>
<evidence type="ECO:0000256" key="3">
    <source>
        <dbReference type="ARBA" id="ARBA00022457"/>
    </source>
</evidence>
<reference evidence="13" key="1">
    <citation type="journal article" date="2014" name="Int. J. Syst. Evol. Microbiol.">
        <title>Complete genome sequence of Corynebacterium casei LMG S-19264T (=DSM 44701T), isolated from a smear-ripened cheese.</title>
        <authorList>
            <consortium name="US DOE Joint Genome Institute (JGI-PGF)"/>
            <person name="Walter F."/>
            <person name="Albersmeier A."/>
            <person name="Kalinowski J."/>
            <person name="Ruckert C."/>
        </authorList>
    </citation>
    <scope>NUCLEOTIDE SEQUENCE</scope>
    <source>
        <strain evidence="13">VKM Ac-1069</strain>
    </source>
</reference>
<evidence type="ECO:0000256" key="2">
    <source>
        <dbReference type="ARBA" id="ARBA00005582"/>
    </source>
</evidence>
<dbReference type="CDD" id="cd03425">
    <property type="entry name" value="NUDIX_MutT_NudA_like"/>
    <property type="match status" value="1"/>
</dbReference>